<feature type="compositionally biased region" description="Low complexity" evidence="1">
    <location>
        <begin position="8"/>
        <end position="17"/>
    </location>
</feature>
<dbReference type="PANTHER" id="PTHR33408">
    <property type="entry name" value="TRANSPOSASE"/>
    <property type="match status" value="1"/>
</dbReference>
<dbReference type="PANTHER" id="PTHR33408:SF2">
    <property type="entry name" value="TRANSPOSASE DDE DOMAIN-CONTAINING PROTEIN"/>
    <property type="match status" value="1"/>
</dbReference>
<reference evidence="3 4" key="1">
    <citation type="submission" date="2018-06" db="EMBL/GenBank/DDBJ databases">
        <title>Complete genome sequence of Paracoccus mutanolyticus strain RSP-02 isolated from cellulosic waste.</title>
        <authorList>
            <person name="Amrutha R.N."/>
            <person name="Shrivastav A."/>
            <person name="Buddana S.K."/>
            <person name="Deshpande U."/>
            <person name="Prakasham R.S."/>
        </authorList>
    </citation>
    <scope>NUCLEOTIDE SEQUENCE [LARGE SCALE GENOMIC DNA]</scope>
    <source>
        <strain evidence="3 4">RSP-02</strain>
    </source>
</reference>
<evidence type="ECO:0000259" key="2">
    <source>
        <dbReference type="Pfam" id="PF13751"/>
    </source>
</evidence>
<organism evidence="3 4">
    <name type="scientific">Paracoccus mutanolyticus</name>
    <dbReference type="NCBI Taxonomy" id="1499308"/>
    <lineage>
        <taxon>Bacteria</taxon>
        <taxon>Pseudomonadati</taxon>
        <taxon>Pseudomonadota</taxon>
        <taxon>Alphaproteobacteria</taxon>
        <taxon>Rhodobacterales</taxon>
        <taxon>Paracoccaceae</taxon>
        <taxon>Paracoccus</taxon>
    </lineage>
</organism>
<dbReference type="EMBL" id="CP030239">
    <property type="protein sequence ID" value="AWX94539.1"/>
    <property type="molecule type" value="Genomic_DNA"/>
</dbReference>
<evidence type="ECO:0000256" key="1">
    <source>
        <dbReference type="SAM" id="MobiDB-lite"/>
    </source>
</evidence>
<accession>A0ABN5MH12</accession>
<name>A0ABN5MH12_9RHOB</name>
<evidence type="ECO:0000313" key="3">
    <source>
        <dbReference type="EMBL" id="AWX94539.1"/>
    </source>
</evidence>
<feature type="domain" description="Transposase DDE" evidence="2">
    <location>
        <begin position="221"/>
        <end position="340"/>
    </location>
</feature>
<feature type="compositionally biased region" description="Basic residues" evidence="1">
    <location>
        <begin position="78"/>
        <end position="88"/>
    </location>
</feature>
<dbReference type="Proteomes" id="UP000249922">
    <property type="component" value="Chromosome"/>
</dbReference>
<evidence type="ECO:0000313" key="4">
    <source>
        <dbReference type="Proteomes" id="UP000249922"/>
    </source>
</evidence>
<dbReference type="InterPro" id="IPR025668">
    <property type="entry name" value="Tnp_DDE_dom"/>
</dbReference>
<feature type="region of interest" description="Disordered" evidence="1">
    <location>
        <begin position="1"/>
        <end position="109"/>
    </location>
</feature>
<dbReference type="Pfam" id="PF13751">
    <property type="entry name" value="DDE_Tnp_1_6"/>
    <property type="match status" value="1"/>
</dbReference>
<proteinExistence type="predicted"/>
<gene>
    <name evidence="3" type="ORF">DPM13_16860</name>
</gene>
<keyword evidence="4" id="KW-1185">Reference proteome</keyword>
<sequence>MVRRSRLARGAAGSLLADAHPSALGRGRLPPDLHASRAPVPASRDGFSRGRPHRRKPDPGECQYGCAGDAPSGCGRGSPRHSRGRPHGAGRAQERQVQDALPHGSGRHHGDILQWPSAPGLQAAPAVDDLAGVVVDVEIVTGEAHDTGRFDERLGAIEVSGVTPGGFGGDTIYGVGRVFAALEDRQIEAVIPPLRAPRRKGAQGLPTERFKYDPQDNVARCPAKKRLTPRNSTKSGKWYRADRRDCTRCPLKAQCLPRGATSRRVHIVTKHAAILRARRKRATWGDDEHAIHTRHRWRVEGAHGTAKTLHGLARAIRRGLENMKIQALLTAVAMNLKKLAAALQFIRSIIENRTLPQIPAAA</sequence>
<protein>
    <recommendedName>
        <fullName evidence="2">Transposase DDE domain-containing protein</fullName>
    </recommendedName>
</protein>